<keyword evidence="8" id="KW-1185">Reference proteome</keyword>
<feature type="transmembrane region" description="Helical" evidence="5">
    <location>
        <begin position="653"/>
        <end position="673"/>
    </location>
</feature>
<feature type="transmembrane region" description="Helical" evidence="5">
    <location>
        <begin position="623"/>
        <end position="647"/>
    </location>
</feature>
<dbReference type="GO" id="GO:0016887">
    <property type="term" value="F:ATP hydrolysis activity"/>
    <property type="evidence" value="ECO:0007669"/>
    <property type="project" value="InterPro"/>
</dbReference>
<evidence type="ECO:0000256" key="1">
    <source>
        <dbReference type="ARBA" id="ARBA00004141"/>
    </source>
</evidence>
<proteinExistence type="predicted"/>
<dbReference type="GO" id="GO:0016020">
    <property type="term" value="C:membrane"/>
    <property type="evidence" value="ECO:0007669"/>
    <property type="project" value="UniProtKB-SubCell"/>
</dbReference>
<dbReference type="Pfam" id="PF14510">
    <property type="entry name" value="ABC_trans_N"/>
    <property type="match status" value="1"/>
</dbReference>
<feature type="transmembrane region" description="Helical" evidence="5">
    <location>
        <begin position="510"/>
        <end position="528"/>
    </location>
</feature>
<sequence length="762" mass="86942">MHECINRHGIKSDLTLYHSHSHFVTNYICSMEGSDIYRASNRLRASNSTFSRTSRHEEDDEEALRWAALEKLPTYNRLRKGLLTTSRGFTNEIDITDLGFHERQKLLNRLINVAEEDNENFLLKIKERIDTVGIDIPTIEVRYEHLSVETEAYVGSRASPTFFNFATNMVENLFTSLHILSSKKKQVSILKDVSGIVKPRRMTLLLGPPSSGKTTLLLALSGKLDPNLKVSGRVTYNGHGMDEFVPQRTAAYISQNDVHIGNMTVRETLAFSARCQGVGTRYDLLSELSRREKEANIRPDPDIDVYMKAATVGGQEANLATDYVLKILGLDLCADTIVGDEMLRGISGGQRKRVTTGEMLQTFMSILTMTLFLRTEMHRDSLDDGGVYAGALFFAVMMFMFNGIVELSMTIERLPVFYKQRDLLFYPATWMLEVTTPSQELTLGVDFHQIYKSSKLYRRNKQLIAELSNPTPGSKDLHFPTQYAQSLWVQCSACLWKQHWSYWRNPPYTAVRFYTTIVIALLFGTMFWDIGGKYSSRQNLFNAIGSMYNAVLFVGVQNAASVQPVVAIERTVFYRERAAGMYSALPYAIAQVIIELPYIFVQAASYGVIVYAMMGFEWTLEKFFWYIFFMYFTLCYFTFYGMMAVAITPNHHVASIVGAAFYGIWNLFSGFVIPQPNIPVWWRWYYWACPVAWTIYGLVASQYGDVTDLIKSENKSVQEFIRSYFGIKHDFLGVCAIMVSGFAVLFVFIFALSVKVLNFQKR</sequence>
<dbReference type="PANTHER" id="PTHR48040">
    <property type="entry name" value="PLEIOTROPIC DRUG RESISTANCE PROTEIN 1-LIKE ISOFORM X1"/>
    <property type="match status" value="1"/>
</dbReference>
<comment type="caution">
    <text evidence="7">The sequence shown here is derived from an EMBL/GenBank/DDBJ whole genome shotgun (WGS) entry which is preliminary data.</text>
</comment>
<feature type="transmembrane region" description="Helical" evidence="5">
    <location>
        <begin position="731"/>
        <end position="754"/>
    </location>
</feature>
<evidence type="ECO:0000256" key="3">
    <source>
        <dbReference type="ARBA" id="ARBA00022989"/>
    </source>
</evidence>
<name>A0AAN9QZZ7_CANGL</name>
<organism evidence="7 8">
    <name type="scientific">Canavalia gladiata</name>
    <name type="common">Sword bean</name>
    <name type="synonym">Dolichos gladiatus</name>
    <dbReference type="NCBI Taxonomy" id="3824"/>
    <lineage>
        <taxon>Eukaryota</taxon>
        <taxon>Viridiplantae</taxon>
        <taxon>Streptophyta</taxon>
        <taxon>Embryophyta</taxon>
        <taxon>Tracheophyta</taxon>
        <taxon>Spermatophyta</taxon>
        <taxon>Magnoliopsida</taxon>
        <taxon>eudicotyledons</taxon>
        <taxon>Gunneridae</taxon>
        <taxon>Pentapetalae</taxon>
        <taxon>rosids</taxon>
        <taxon>fabids</taxon>
        <taxon>Fabales</taxon>
        <taxon>Fabaceae</taxon>
        <taxon>Papilionoideae</taxon>
        <taxon>50 kb inversion clade</taxon>
        <taxon>NPAAA clade</taxon>
        <taxon>indigoferoid/millettioid clade</taxon>
        <taxon>Phaseoleae</taxon>
        <taxon>Canavalia</taxon>
    </lineage>
</organism>
<dbReference type="InterPro" id="IPR013525">
    <property type="entry name" value="ABC2_TM"/>
</dbReference>
<evidence type="ECO:0000256" key="5">
    <source>
        <dbReference type="SAM" id="Phobius"/>
    </source>
</evidence>
<dbReference type="InterPro" id="IPR027417">
    <property type="entry name" value="P-loop_NTPase"/>
</dbReference>
<keyword evidence="2 5" id="KW-0812">Transmembrane</keyword>
<accession>A0AAN9QZZ7</accession>
<dbReference type="FunFam" id="3.40.50.300:FF:003848">
    <property type="entry name" value="Pleiotropic drug resistance 12 isoform 3"/>
    <property type="match status" value="1"/>
</dbReference>
<feature type="transmembrane region" description="Helical" evidence="5">
    <location>
        <begin position="385"/>
        <end position="405"/>
    </location>
</feature>
<feature type="transmembrane region" description="Helical" evidence="5">
    <location>
        <begin position="685"/>
        <end position="704"/>
    </location>
</feature>
<dbReference type="Pfam" id="PF00005">
    <property type="entry name" value="ABC_tran"/>
    <property type="match status" value="1"/>
</dbReference>
<reference evidence="7 8" key="1">
    <citation type="submission" date="2024-01" db="EMBL/GenBank/DDBJ databases">
        <title>The genomes of 5 underutilized Papilionoideae crops provide insights into root nodulation and disease resistanc.</title>
        <authorList>
            <person name="Jiang F."/>
        </authorList>
    </citation>
    <scope>NUCLEOTIDE SEQUENCE [LARGE SCALE GENOMIC DNA]</scope>
    <source>
        <strain evidence="7">LVBAO_FW01</strain>
        <tissue evidence="7">Leaves</tissue>
    </source>
</reference>
<evidence type="ECO:0000313" key="8">
    <source>
        <dbReference type="Proteomes" id="UP001367508"/>
    </source>
</evidence>
<dbReference type="Pfam" id="PF01061">
    <property type="entry name" value="ABC2_membrane"/>
    <property type="match status" value="2"/>
</dbReference>
<evidence type="ECO:0000256" key="2">
    <source>
        <dbReference type="ARBA" id="ARBA00022692"/>
    </source>
</evidence>
<dbReference type="AlphaFoldDB" id="A0AAN9QZZ7"/>
<evidence type="ECO:0000259" key="6">
    <source>
        <dbReference type="PROSITE" id="PS50893"/>
    </source>
</evidence>
<dbReference type="GO" id="GO:0140359">
    <property type="term" value="F:ABC-type transporter activity"/>
    <property type="evidence" value="ECO:0007669"/>
    <property type="project" value="InterPro"/>
</dbReference>
<evidence type="ECO:0000256" key="4">
    <source>
        <dbReference type="ARBA" id="ARBA00023136"/>
    </source>
</evidence>
<dbReference type="InterPro" id="IPR003439">
    <property type="entry name" value="ABC_transporter-like_ATP-bd"/>
</dbReference>
<dbReference type="Proteomes" id="UP001367508">
    <property type="component" value="Unassembled WGS sequence"/>
</dbReference>
<evidence type="ECO:0000313" key="7">
    <source>
        <dbReference type="EMBL" id="KAK7349158.1"/>
    </source>
</evidence>
<dbReference type="EMBL" id="JAYMYQ010000002">
    <property type="protein sequence ID" value="KAK7349158.1"/>
    <property type="molecule type" value="Genomic_DNA"/>
</dbReference>
<feature type="transmembrane region" description="Helical" evidence="5">
    <location>
        <begin position="588"/>
        <end position="611"/>
    </location>
</feature>
<comment type="subcellular location">
    <subcellularLocation>
        <location evidence="1">Membrane</location>
        <topology evidence="1">Multi-pass membrane protein</topology>
    </subcellularLocation>
</comment>
<feature type="domain" description="ABC transporter" evidence="6">
    <location>
        <begin position="168"/>
        <end position="453"/>
    </location>
</feature>
<keyword evidence="4 5" id="KW-0472">Membrane</keyword>
<dbReference type="PANTHER" id="PTHR48040:SF35">
    <property type="entry name" value="ABC TRANSPORTER G FAMILY MEMBER 39-LIKE"/>
    <property type="match status" value="1"/>
</dbReference>
<dbReference type="InterPro" id="IPR029481">
    <property type="entry name" value="ABC_trans_N"/>
</dbReference>
<dbReference type="GO" id="GO:0005524">
    <property type="term" value="F:ATP binding"/>
    <property type="evidence" value="ECO:0007669"/>
    <property type="project" value="InterPro"/>
</dbReference>
<dbReference type="Gene3D" id="3.40.50.300">
    <property type="entry name" value="P-loop containing nucleotide triphosphate hydrolases"/>
    <property type="match status" value="1"/>
</dbReference>
<gene>
    <name evidence="7" type="ORF">VNO77_06302</name>
</gene>
<protein>
    <recommendedName>
        <fullName evidence="6">ABC transporter domain-containing protein</fullName>
    </recommendedName>
</protein>
<dbReference type="SUPFAM" id="SSF52540">
    <property type="entry name" value="P-loop containing nucleoside triphosphate hydrolases"/>
    <property type="match status" value="1"/>
</dbReference>
<dbReference type="PROSITE" id="PS50893">
    <property type="entry name" value="ABC_TRANSPORTER_2"/>
    <property type="match status" value="1"/>
</dbReference>
<keyword evidence="3 5" id="KW-1133">Transmembrane helix</keyword>